<reference evidence="4" key="1">
    <citation type="journal article" date="2022" name="bioRxiv">
        <title>Discovery and biosynthetic assessment of Streptomyces ortus sp nov. isolated from a deep-sea sponge.</title>
        <authorList>
            <person name="Williams S.E."/>
        </authorList>
    </citation>
    <scope>NUCLEOTIDE SEQUENCE</scope>
    <source>
        <strain evidence="4">A15ISP2-DRY2</strain>
    </source>
</reference>
<dbReference type="Pfam" id="PF02922">
    <property type="entry name" value="CBM_48"/>
    <property type="match status" value="1"/>
</dbReference>
<dbReference type="Proteomes" id="UP001165590">
    <property type="component" value="Unassembled WGS sequence"/>
</dbReference>
<keyword evidence="4" id="KW-0378">Hydrolase</keyword>
<feature type="domain" description="Glycoside hydrolase family 13 N-terminal" evidence="3">
    <location>
        <begin position="15"/>
        <end position="92"/>
    </location>
</feature>
<dbReference type="InterPro" id="IPR044143">
    <property type="entry name" value="GlgB_N_E_set_prok"/>
</dbReference>
<accession>A0ABT3VFM2</accession>
<organism evidence="4 5">
    <name type="scientific">Streptomyces ortus</name>
    <dbReference type="NCBI Taxonomy" id="2867268"/>
    <lineage>
        <taxon>Bacteria</taxon>
        <taxon>Bacillati</taxon>
        <taxon>Actinomycetota</taxon>
        <taxon>Actinomycetes</taxon>
        <taxon>Kitasatosporales</taxon>
        <taxon>Streptomycetaceae</taxon>
        <taxon>Streptomyces</taxon>
    </lineage>
</organism>
<dbReference type="InterPro" id="IPR017853">
    <property type="entry name" value="GH"/>
</dbReference>
<dbReference type="EMBL" id="JAIFZO010000002">
    <property type="protein sequence ID" value="MCX4237271.1"/>
    <property type="molecule type" value="Genomic_DNA"/>
</dbReference>
<evidence type="ECO:0000259" key="3">
    <source>
        <dbReference type="Pfam" id="PF02922"/>
    </source>
</evidence>
<dbReference type="Pfam" id="PF00128">
    <property type="entry name" value="Alpha-amylase"/>
    <property type="match status" value="1"/>
</dbReference>
<dbReference type="SUPFAM" id="SSF51445">
    <property type="entry name" value="(Trans)glycosidases"/>
    <property type="match status" value="1"/>
</dbReference>
<dbReference type="PANTHER" id="PTHR43651">
    <property type="entry name" value="1,4-ALPHA-GLUCAN-BRANCHING ENZYME"/>
    <property type="match status" value="1"/>
</dbReference>
<evidence type="ECO:0000256" key="1">
    <source>
        <dbReference type="SAM" id="MobiDB-lite"/>
    </source>
</evidence>
<feature type="domain" description="Glycosyl hydrolase family 13 catalytic" evidence="2">
    <location>
        <begin position="137"/>
        <end position="223"/>
    </location>
</feature>
<feature type="compositionally biased region" description="Low complexity" evidence="1">
    <location>
        <begin position="283"/>
        <end position="297"/>
    </location>
</feature>
<sequence length="297" mass="31231">MNDSHAPAPSRLPGMGSVPYGDGTAFRVWAPHARTVCVTGSFSGWALPGAPLRHEGGGYWSADVPGVKPGDEYKYVITAADGDRLWRTDPYASAMTVLNDNSLVTAPDFEWGNTPYRPYRTPGRDELVVYEMHIGTFNDLPSGGPGTFADAVERLPHLAELEVNAIELMPAAEFPGGFSWGYNPSAPLAVETDLGGPRELKALVRAAHELGIAVLFDVDCNHLVTAGLGLWRFDGSASPRTCPRTTGSPSTGPAATITRASSGCTAASSRSAATGPAVRPDCAARASPSTTSTTRTK</sequence>
<feature type="compositionally biased region" description="Polar residues" evidence="1">
    <location>
        <begin position="243"/>
        <end position="272"/>
    </location>
</feature>
<gene>
    <name evidence="4" type="ORF">K3769_31780</name>
</gene>
<dbReference type="InterPro" id="IPR006047">
    <property type="entry name" value="GH13_cat_dom"/>
</dbReference>
<protein>
    <submittedName>
        <fullName evidence="4">Alpha-amylase family glycosyl hydrolase</fullName>
    </submittedName>
</protein>
<dbReference type="InterPro" id="IPR004193">
    <property type="entry name" value="Glyco_hydro_13_N"/>
</dbReference>
<dbReference type="InterPro" id="IPR013783">
    <property type="entry name" value="Ig-like_fold"/>
</dbReference>
<dbReference type="RefSeq" id="WP_267029697.1">
    <property type="nucleotide sequence ID" value="NZ_JAIFZO010000002.1"/>
</dbReference>
<proteinExistence type="predicted"/>
<comment type="caution">
    <text evidence="4">The sequence shown here is derived from an EMBL/GenBank/DDBJ whole genome shotgun (WGS) entry which is preliminary data.</text>
</comment>
<dbReference type="PANTHER" id="PTHR43651:SF11">
    <property type="entry name" value="MALTO-OLIGOSYLTREHALOSE TREHALOHYDROLASE"/>
    <property type="match status" value="1"/>
</dbReference>
<keyword evidence="5" id="KW-1185">Reference proteome</keyword>
<evidence type="ECO:0000313" key="4">
    <source>
        <dbReference type="EMBL" id="MCX4237271.1"/>
    </source>
</evidence>
<dbReference type="Gene3D" id="2.60.40.10">
    <property type="entry name" value="Immunoglobulins"/>
    <property type="match status" value="1"/>
</dbReference>
<evidence type="ECO:0000259" key="2">
    <source>
        <dbReference type="Pfam" id="PF00128"/>
    </source>
</evidence>
<dbReference type="Gene3D" id="3.20.20.80">
    <property type="entry name" value="Glycosidases"/>
    <property type="match status" value="1"/>
</dbReference>
<name>A0ABT3VFM2_9ACTN</name>
<evidence type="ECO:0000313" key="5">
    <source>
        <dbReference type="Proteomes" id="UP001165590"/>
    </source>
</evidence>
<feature type="region of interest" description="Disordered" evidence="1">
    <location>
        <begin position="238"/>
        <end position="297"/>
    </location>
</feature>
<dbReference type="GO" id="GO:0016787">
    <property type="term" value="F:hydrolase activity"/>
    <property type="evidence" value="ECO:0007669"/>
    <property type="project" value="UniProtKB-KW"/>
</dbReference>
<dbReference type="CDD" id="cd02855">
    <property type="entry name" value="E_set_GBE_prok_N"/>
    <property type="match status" value="1"/>
</dbReference>